<dbReference type="PANTHER" id="PTHR33993">
    <property type="entry name" value="GLYOXALASE-RELATED"/>
    <property type="match status" value="1"/>
</dbReference>
<dbReference type="RefSeq" id="WP_189934390.1">
    <property type="nucleotide sequence ID" value="NZ_BNCD01000012.1"/>
</dbReference>
<reference evidence="2" key="2">
    <citation type="submission" date="2020-09" db="EMBL/GenBank/DDBJ databases">
        <authorList>
            <person name="Sun Q."/>
            <person name="Ohkuma M."/>
        </authorList>
    </citation>
    <scope>NUCLEOTIDE SEQUENCE</scope>
    <source>
        <strain evidence="2">JCM 5069</strain>
    </source>
</reference>
<accession>A0A919GDC4</accession>
<protein>
    <submittedName>
        <fullName evidence="2">Hydroxylase</fullName>
    </submittedName>
</protein>
<feature type="domain" description="VOC" evidence="1">
    <location>
        <begin position="10"/>
        <end position="123"/>
    </location>
</feature>
<dbReference type="CDD" id="cd07247">
    <property type="entry name" value="SgaA_N_like"/>
    <property type="match status" value="2"/>
</dbReference>
<dbReference type="InterPro" id="IPR041581">
    <property type="entry name" value="Glyoxalase_6"/>
</dbReference>
<evidence type="ECO:0000259" key="1">
    <source>
        <dbReference type="PROSITE" id="PS51819"/>
    </source>
</evidence>
<feature type="domain" description="VOC" evidence="1">
    <location>
        <begin position="137"/>
        <end position="256"/>
    </location>
</feature>
<organism evidence="2 3">
    <name type="scientific">Streptomyces sulfonofaciens</name>
    <dbReference type="NCBI Taxonomy" id="68272"/>
    <lineage>
        <taxon>Bacteria</taxon>
        <taxon>Bacillati</taxon>
        <taxon>Actinomycetota</taxon>
        <taxon>Actinomycetes</taxon>
        <taxon>Kitasatosporales</taxon>
        <taxon>Streptomycetaceae</taxon>
        <taxon>Streptomyces</taxon>
    </lineage>
</organism>
<keyword evidence="3" id="KW-1185">Reference proteome</keyword>
<proteinExistence type="predicted"/>
<dbReference type="Gene3D" id="3.10.180.10">
    <property type="entry name" value="2,3-Dihydroxybiphenyl 1,2-Dioxygenase, domain 1"/>
    <property type="match status" value="2"/>
</dbReference>
<sequence length="259" mass="27180">MLTTRFVDGAPNWLDLATPDMGGAQAFYRDLFGWDYRLAGPDAGGYGMFRLNGKVVAGGMTVDPDQGPPAWSIFFQSSDADTTAQAAEDAGGSVRFKPMDVMDQGRMAVLADPAGTPFGVWQPAANKGLDTVNEKSALCWTELYTPDVQAAAEFFGSALGWTTEEMPYSGGTYTIASPAGGGEDAGFGGLVPLSADPRASTPYWLPYFAVPDADAARGRVQELGGRALGTAVDIEDVGRIAQLADPYGARFAVLAPSGR</sequence>
<name>A0A919GDC4_9ACTN</name>
<gene>
    <name evidence="2" type="ORF">GCM10018793_42610</name>
</gene>
<dbReference type="AlphaFoldDB" id="A0A919GDC4"/>
<comment type="caution">
    <text evidence="2">The sequence shown here is derived from an EMBL/GenBank/DDBJ whole genome shotgun (WGS) entry which is preliminary data.</text>
</comment>
<dbReference type="PANTHER" id="PTHR33993:SF10">
    <property type="entry name" value="CONSERVED PROTEIN"/>
    <property type="match status" value="1"/>
</dbReference>
<evidence type="ECO:0000313" key="2">
    <source>
        <dbReference type="EMBL" id="GHH82532.1"/>
    </source>
</evidence>
<reference evidence="2" key="1">
    <citation type="journal article" date="2014" name="Int. J. Syst. Evol. Microbiol.">
        <title>Complete genome sequence of Corynebacterium casei LMG S-19264T (=DSM 44701T), isolated from a smear-ripened cheese.</title>
        <authorList>
            <consortium name="US DOE Joint Genome Institute (JGI-PGF)"/>
            <person name="Walter F."/>
            <person name="Albersmeier A."/>
            <person name="Kalinowski J."/>
            <person name="Ruckert C."/>
        </authorList>
    </citation>
    <scope>NUCLEOTIDE SEQUENCE</scope>
    <source>
        <strain evidence="2">JCM 5069</strain>
    </source>
</reference>
<dbReference type="Proteomes" id="UP000603708">
    <property type="component" value="Unassembled WGS sequence"/>
</dbReference>
<dbReference type="InterPro" id="IPR004360">
    <property type="entry name" value="Glyas_Fos-R_dOase_dom"/>
</dbReference>
<dbReference type="Pfam" id="PF00903">
    <property type="entry name" value="Glyoxalase"/>
    <property type="match status" value="1"/>
</dbReference>
<dbReference type="EMBL" id="BNCD01000012">
    <property type="protein sequence ID" value="GHH82532.1"/>
    <property type="molecule type" value="Genomic_DNA"/>
</dbReference>
<dbReference type="PROSITE" id="PS51819">
    <property type="entry name" value="VOC"/>
    <property type="match status" value="2"/>
</dbReference>
<dbReference type="Pfam" id="PF18029">
    <property type="entry name" value="Glyoxalase_6"/>
    <property type="match status" value="1"/>
</dbReference>
<dbReference type="SUPFAM" id="SSF54593">
    <property type="entry name" value="Glyoxalase/Bleomycin resistance protein/Dihydroxybiphenyl dioxygenase"/>
    <property type="match status" value="2"/>
</dbReference>
<evidence type="ECO:0000313" key="3">
    <source>
        <dbReference type="Proteomes" id="UP000603708"/>
    </source>
</evidence>
<dbReference type="InterPro" id="IPR052164">
    <property type="entry name" value="Anthracycline_SecMetBiosynth"/>
</dbReference>
<dbReference type="InterPro" id="IPR029068">
    <property type="entry name" value="Glyas_Bleomycin-R_OHBP_Dase"/>
</dbReference>
<dbReference type="InterPro" id="IPR037523">
    <property type="entry name" value="VOC_core"/>
</dbReference>